<dbReference type="EMBL" id="JACEFO010001770">
    <property type="protein sequence ID" value="KAF8705072.1"/>
    <property type="molecule type" value="Genomic_DNA"/>
</dbReference>
<dbReference type="Pfam" id="PF13947">
    <property type="entry name" value="GUB_WAK_bind"/>
    <property type="match status" value="1"/>
</dbReference>
<dbReference type="Pfam" id="PF14380">
    <property type="entry name" value="WAK_assoc"/>
    <property type="match status" value="1"/>
</dbReference>
<dbReference type="GO" id="GO:0030247">
    <property type="term" value="F:polysaccharide binding"/>
    <property type="evidence" value="ECO:0007669"/>
    <property type="project" value="InterPro"/>
</dbReference>
<dbReference type="InterPro" id="IPR025287">
    <property type="entry name" value="WAK_GUB"/>
</dbReference>
<gene>
    <name evidence="7" type="ORF">HU200_031334</name>
</gene>
<evidence type="ECO:0000313" key="8">
    <source>
        <dbReference type="Proteomes" id="UP000636709"/>
    </source>
</evidence>
<evidence type="ECO:0000259" key="6">
    <source>
        <dbReference type="Pfam" id="PF14380"/>
    </source>
</evidence>
<evidence type="ECO:0000259" key="5">
    <source>
        <dbReference type="Pfam" id="PF13947"/>
    </source>
</evidence>
<dbReference type="AlphaFoldDB" id="A0A835BMS4"/>
<reference evidence="7" key="1">
    <citation type="submission" date="2020-07" db="EMBL/GenBank/DDBJ databases">
        <title>Genome sequence and genetic diversity analysis of an under-domesticated orphan crop, white fonio (Digitaria exilis).</title>
        <authorList>
            <person name="Bennetzen J.L."/>
            <person name="Chen S."/>
            <person name="Ma X."/>
            <person name="Wang X."/>
            <person name="Yssel A.E.J."/>
            <person name="Chaluvadi S.R."/>
            <person name="Johnson M."/>
            <person name="Gangashetty P."/>
            <person name="Hamidou F."/>
            <person name="Sanogo M.D."/>
            <person name="Zwaenepoel A."/>
            <person name="Wallace J."/>
            <person name="Van De Peer Y."/>
            <person name="Van Deynze A."/>
        </authorList>
    </citation>
    <scope>NUCLEOTIDE SEQUENCE</scope>
    <source>
        <tissue evidence="7">Leaves</tissue>
    </source>
</reference>
<dbReference type="GO" id="GO:0016020">
    <property type="term" value="C:membrane"/>
    <property type="evidence" value="ECO:0007669"/>
    <property type="project" value="UniProtKB-SubCell"/>
</dbReference>
<sequence length="295" mass="31049">MHPALLLPPLVAFLLLLQDLASAAAGDCSPATCGENVTLRYPFWLGTSNQTTSSTSSHCGHPAFEVWCLDAVKGVASLKGSSLHVISIDYPNSSFLASHTRVAAGDDGVCRTDFNMSVSIALSPFTISRRNRALCFLYNCSNGITAPGGEEDEFVNATSSCRAPIYAYLAGAYRWDKPPAIETDGCTYAYVPVLGTAAAGMTAANYSRLLKAGFLLEWEKAGVGDCAACNATGGECRYDGEAAAFWCLCPGGRRAAGSTCAGEFPSTHTLLLTCVRVSVCRVWTPALGDSAHVAF</sequence>
<keyword evidence="3" id="KW-0325">Glycoprotein</keyword>
<keyword evidence="2 4" id="KW-0732">Signal</keyword>
<dbReference type="InterPro" id="IPR032872">
    <property type="entry name" value="WAK_assoc_C"/>
</dbReference>
<protein>
    <recommendedName>
        <fullName evidence="9">Wall-associated receptor kinase C-terminal domain-containing protein</fullName>
    </recommendedName>
</protein>
<feature type="domain" description="Wall-associated receptor kinase C-terminal" evidence="6">
    <location>
        <begin position="184"/>
        <end position="251"/>
    </location>
</feature>
<feature type="domain" description="Wall-associated receptor kinase galacturonan-binding" evidence="5">
    <location>
        <begin position="28"/>
        <end position="95"/>
    </location>
</feature>
<evidence type="ECO:0000256" key="3">
    <source>
        <dbReference type="ARBA" id="ARBA00023180"/>
    </source>
</evidence>
<evidence type="ECO:0008006" key="9">
    <source>
        <dbReference type="Google" id="ProtNLM"/>
    </source>
</evidence>
<keyword evidence="8" id="KW-1185">Reference proteome</keyword>
<feature type="chain" id="PRO_5032552208" description="Wall-associated receptor kinase C-terminal domain-containing protein" evidence="4">
    <location>
        <begin position="26"/>
        <end position="295"/>
    </location>
</feature>
<dbReference type="OrthoDB" id="635050at2759"/>
<comment type="caution">
    <text evidence="7">The sequence shown here is derived from an EMBL/GenBank/DDBJ whole genome shotgun (WGS) entry which is preliminary data.</text>
</comment>
<evidence type="ECO:0000256" key="4">
    <source>
        <dbReference type="SAM" id="SignalP"/>
    </source>
</evidence>
<evidence type="ECO:0000256" key="2">
    <source>
        <dbReference type="ARBA" id="ARBA00022729"/>
    </source>
</evidence>
<dbReference type="Proteomes" id="UP000636709">
    <property type="component" value="Unassembled WGS sequence"/>
</dbReference>
<accession>A0A835BMS4</accession>
<organism evidence="7 8">
    <name type="scientific">Digitaria exilis</name>
    <dbReference type="NCBI Taxonomy" id="1010633"/>
    <lineage>
        <taxon>Eukaryota</taxon>
        <taxon>Viridiplantae</taxon>
        <taxon>Streptophyta</taxon>
        <taxon>Embryophyta</taxon>
        <taxon>Tracheophyta</taxon>
        <taxon>Spermatophyta</taxon>
        <taxon>Magnoliopsida</taxon>
        <taxon>Liliopsida</taxon>
        <taxon>Poales</taxon>
        <taxon>Poaceae</taxon>
        <taxon>PACMAD clade</taxon>
        <taxon>Panicoideae</taxon>
        <taxon>Panicodae</taxon>
        <taxon>Paniceae</taxon>
        <taxon>Anthephorinae</taxon>
        <taxon>Digitaria</taxon>
    </lineage>
</organism>
<dbReference type="PANTHER" id="PTHR33138:SF24">
    <property type="entry name" value="WALL-ASSOCIATED RECEPTOR KINASE GALACTURONAN-BINDING DOMAIN-CONTAINING PROTEIN"/>
    <property type="match status" value="1"/>
</dbReference>
<evidence type="ECO:0000313" key="7">
    <source>
        <dbReference type="EMBL" id="KAF8705072.1"/>
    </source>
</evidence>
<comment type="subcellular location">
    <subcellularLocation>
        <location evidence="1">Membrane</location>
        <topology evidence="1">Single-pass membrane protein</topology>
    </subcellularLocation>
</comment>
<evidence type="ECO:0000256" key="1">
    <source>
        <dbReference type="ARBA" id="ARBA00004167"/>
    </source>
</evidence>
<proteinExistence type="predicted"/>
<name>A0A835BMS4_9POAL</name>
<dbReference type="PANTHER" id="PTHR33138">
    <property type="entry name" value="OS01G0690200 PROTEIN"/>
    <property type="match status" value="1"/>
</dbReference>
<feature type="signal peptide" evidence="4">
    <location>
        <begin position="1"/>
        <end position="25"/>
    </location>
</feature>